<keyword evidence="1" id="KW-0812">Transmembrane</keyword>
<dbReference type="InterPro" id="IPR004843">
    <property type="entry name" value="Calcineurin-like_PHP"/>
</dbReference>
<evidence type="ECO:0000313" key="3">
    <source>
        <dbReference type="EMBL" id="QED26601.1"/>
    </source>
</evidence>
<dbReference type="EMBL" id="CP042467">
    <property type="protein sequence ID" value="QED26601.1"/>
    <property type="molecule type" value="Genomic_DNA"/>
</dbReference>
<evidence type="ECO:0000256" key="1">
    <source>
        <dbReference type="SAM" id="Phobius"/>
    </source>
</evidence>
<dbReference type="InterPro" id="IPR029052">
    <property type="entry name" value="Metallo-depent_PP-like"/>
</dbReference>
<dbReference type="OrthoDB" id="9780884at2"/>
<dbReference type="Gene3D" id="3.60.21.10">
    <property type="match status" value="1"/>
</dbReference>
<feature type="domain" description="Calcineurin-like phosphoesterase" evidence="2">
    <location>
        <begin position="155"/>
        <end position="320"/>
    </location>
</feature>
<dbReference type="Proteomes" id="UP000321595">
    <property type="component" value="Chromosome"/>
</dbReference>
<dbReference type="PANTHER" id="PTHR31302:SF21">
    <property type="entry name" value="CALCINEURIN-LIKE PHOSPHOESTERASE DOMAIN-CONTAINING PROTEIN"/>
    <property type="match status" value="1"/>
</dbReference>
<dbReference type="SUPFAM" id="SSF56300">
    <property type="entry name" value="Metallo-dependent phosphatases"/>
    <property type="match status" value="1"/>
</dbReference>
<organism evidence="3 4">
    <name type="scientific">Microvenator marinus</name>
    <dbReference type="NCBI Taxonomy" id="2600177"/>
    <lineage>
        <taxon>Bacteria</taxon>
        <taxon>Deltaproteobacteria</taxon>
        <taxon>Bradymonadales</taxon>
        <taxon>Microvenatoraceae</taxon>
        <taxon>Microvenator</taxon>
    </lineage>
</organism>
<dbReference type="PANTHER" id="PTHR31302">
    <property type="entry name" value="TRANSMEMBRANE PROTEIN WITH METALLOPHOSPHOESTERASE DOMAIN-RELATED"/>
    <property type="match status" value="1"/>
</dbReference>
<dbReference type="InterPro" id="IPR051158">
    <property type="entry name" value="Metallophosphoesterase_sf"/>
</dbReference>
<protein>
    <submittedName>
        <fullName evidence="3">Phosphodiesterase</fullName>
    </submittedName>
</protein>
<evidence type="ECO:0000259" key="2">
    <source>
        <dbReference type="Pfam" id="PF00149"/>
    </source>
</evidence>
<sequence>MTYPLWGAFLLSVLLALVLRNRVYAVFLLVLLGVQSAIWEILFFPEYELWFAPGVALVHVHFLSLIRPRLRPLWWRLVITWPALFLVAATVLALPWAAMKVMGVEPMLLAIPFVVAGFGLIQSLVHSPSEVGIGRVHSGRFQRQKTVAPAEIQGLRLGHLTDFHLGPFVSAKRARRAVERIVSKDPDLVLLTGDFMTMESQRDVEALRYALEPLAAMKGRVFACRGNHDLEAPETPATVCAELGISWLIDSAERVETAIGEVEIVGIDYRFLKVKDHIDKVFNHVGGKTTHRIVLLHDPSHFRYLPDESADLVLSGHTHGGQLGLLSLGVPFTVVGATGVVPDQGLFSRGSMRLYVNRGLGHYGFPLRIGVPAEESVLHVAFSDEAKD</sequence>
<reference evidence="3 4" key="1">
    <citation type="submission" date="2019-08" db="EMBL/GenBank/DDBJ databases">
        <authorList>
            <person name="Liang Q."/>
        </authorList>
    </citation>
    <scope>NUCLEOTIDE SEQUENCE [LARGE SCALE GENOMIC DNA]</scope>
    <source>
        <strain evidence="3 4">V1718</strain>
    </source>
</reference>
<dbReference type="Pfam" id="PF00149">
    <property type="entry name" value="Metallophos"/>
    <property type="match status" value="1"/>
</dbReference>
<feature type="transmembrane region" description="Helical" evidence="1">
    <location>
        <begin position="73"/>
        <end position="94"/>
    </location>
</feature>
<evidence type="ECO:0000313" key="4">
    <source>
        <dbReference type="Proteomes" id="UP000321595"/>
    </source>
</evidence>
<dbReference type="AlphaFoldDB" id="A0A5B8XN36"/>
<keyword evidence="1" id="KW-1133">Transmembrane helix</keyword>
<dbReference type="KEGG" id="bbae:FRD01_04945"/>
<accession>A0A5B8XN36</accession>
<keyword evidence="4" id="KW-1185">Reference proteome</keyword>
<dbReference type="GO" id="GO:0016787">
    <property type="term" value="F:hydrolase activity"/>
    <property type="evidence" value="ECO:0007669"/>
    <property type="project" value="InterPro"/>
</dbReference>
<keyword evidence="1" id="KW-0472">Membrane</keyword>
<dbReference type="RefSeq" id="WP_146958179.1">
    <property type="nucleotide sequence ID" value="NZ_CP042467.1"/>
</dbReference>
<feature type="transmembrane region" description="Helical" evidence="1">
    <location>
        <begin position="49"/>
        <end position="66"/>
    </location>
</feature>
<proteinExistence type="predicted"/>
<name>A0A5B8XN36_9DELT</name>
<gene>
    <name evidence="3" type="ORF">FRD01_04945</name>
</gene>